<dbReference type="EMBL" id="MCIA01000030">
    <property type="protein sequence ID" value="RKD30730.1"/>
    <property type="molecule type" value="Genomic_DNA"/>
</dbReference>
<keyword evidence="10" id="KW-1185">Reference proteome</keyword>
<comment type="similarity">
    <text evidence="1">Belongs to the four-carbon acid sugar kinase family.</text>
</comment>
<keyword evidence="6" id="KW-0119">Carbohydrate metabolism</keyword>
<evidence type="ECO:0000259" key="8">
    <source>
        <dbReference type="Pfam" id="PF17042"/>
    </source>
</evidence>
<dbReference type="Gene3D" id="3.40.980.20">
    <property type="entry name" value="Four-carbon acid sugar kinase, nucleotide binding domain"/>
    <property type="match status" value="1"/>
</dbReference>
<evidence type="ECO:0000313" key="9">
    <source>
        <dbReference type="EMBL" id="RKD30730.1"/>
    </source>
</evidence>
<evidence type="ECO:0000256" key="1">
    <source>
        <dbReference type="ARBA" id="ARBA00005715"/>
    </source>
</evidence>
<keyword evidence="5" id="KW-0067">ATP-binding</keyword>
<dbReference type="SUPFAM" id="SSF142764">
    <property type="entry name" value="YgbK-like"/>
    <property type="match status" value="1"/>
</dbReference>
<evidence type="ECO:0000256" key="6">
    <source>
        <dbReference type="ARBA" id="ARBA00023277"/>
    </source>
</evidence>
<accession>A0A419SZM5</accession>
<protein>
    <recommendedName>
        <fullName evidence="11">Four-carbon acid sugar kinase family protein</fullName>
    </recommendedName>
</protein>
<dbReference type="OrthoDB" id="9778478at2"/>
<dbReference type="InterPro" id="IPR042213">
    <property type="entry name" value="NBD_C_sf"/>
</dbReference>
<reference evidence="9 10" key="1">
    <citation type="submission" date="2016-08" db="EMBL/GenBank/DDBJ databases">
        <title>A new outlook on sporulation: Clostridium algidixylanolyticum.</title>
        <authorList>
            <person name="Poppleton D.I."/>
            <person name="Gribaldo S."/>
        </authorList>
    </citation>
    <scope>NUCLEOTIDE SEQUENCE [LARGE SCALE GENOMIC DNA]</scope>
    <source>
        <strain evidence="9 10">SPL73</strain>
    </source>
</reference>
<evidence type="ECO:0000259" key="7">
    <source>
        <dbReference type="Pfam" id="PF07005"/>
    </source>
</evidence>
<evidence type="ECO:0000256" key="3">
    <source>
        <dbReference type="ARBA" id="ARBA00022741"/>
    </source>
</evidence>
<gene>
    <name evidence="9" type="ORF">BET01_05265</name>
</gene>
<dbReference type="InterPro" id="IPR010737">
    <property type="entry name" value="4-carb_acid_sugar_kinase_N"/>
</dbReference>
<comment type="caution">
    <text evidence="9">The sequence shown here is derived from an EMBL/GenBank/DDBJ whole genome shotgun (WGS) entry which is preliminary data.</text>
</comment>
<keyword evidence="2" id="KW-0808">Transferase</keyword>
<dbReference type="GO" id="GO:0016301">
    <property type="term" value="F:kinase activity"/>
    <property type="evidence" value="ECO:0007669"/>
    <property type="project" value="UniProtKB-KW"/>
</dbReference>
<name>A0A419SZM5_9FIRM</name>
<keyword evidence="3" id="KW-0547">Nucleotide-binding</keyword>
<dbReference type="Pfam" id="PF17042">
    <property type="entry name" value="NBD_C"/>
    <property type="match status" value="1"/>
</dbReference>
<dbReference type="AlphaFoldDB" id="A0A419SZM5"/>
<evidence type="ECO:0000256" key="2">
    <source>
        <dbReference type="ARBA" id="ARBA00022679"/>
    </source>
</evidence>
<evidence type="ECO:0000256" key="4">
    <source>
        <dbReference type="ARBA" id="ARBA00022777"/>
    </source>
</evidence>
<dbReference type="GO" id="GO:0005524">
    <property type="term" value="F:ATP binding"/>
    <property type="evidence" value="ECO:0007669"/>
    <property type="project" value="UniProtKB-KW"/>
</dbReference>
<dbReference type="InterPro" id="IPR031475">
    <property type="entry name" value="NBD_C"/>
</dbReference>
<dbReference type="InterPro" id="IPR037051">
    <property type="entry name" value="4-carb_acid_sugar_kinase_N_sf"/>
</dbReference>
<evidence type="ECO:0000313" key="10">
    <source>
        <dbReference type="Proteomes" id="UP000284277"/>
    </source>
</evidence>
<sequence>MVRMLIIADDITGALDTGIQFAKRGIRTQVFTEGKLDGNDVKTDTEIIVVDSESRPMSAKDSYEVVYSIADWALKNGIGIIFKKTDSALRGNIGSELQAVADAIKGFPIYFLPGHPEIGRITKGGVHYISGELLEDSVFGKDPFDPVTKSYIPDIIKDQSDISVICKSVEEPITDKMNPMSEIIVCDTQTVRDIDHRLDELVKMNGLKLIAGCAVLGERLAEKVLCNSKEVSSYEKTDGLYVACGSLNKITLRQLEYAERNDSFIRRRLTMEQKYDTNYYNTSEGKKFLEEIINMCKTNKKVIVDSFDTEENIVNFVADKSKNIDELRTRIPQAHGHIVKALAEEKVDLTILMSGGDTLMGYMKLVGCTQIEPVCEIEPGLVVSKLIWNGYNQQIISKSGGFGTEDILCRIALKIMK</sequence>
<evidence type="ECO:0000256" key="5">
    <source>
        <dbReference type="ARBA" id="ARBA00022840"/>
    </source>
</evidence>
<feature type="domain" description="Four-carbon acid sugar kinase N-terminal" evidence="7">
    <location>
        <begin position="4"/>
        <end position="204"/>
    </location>
</feature>
<dbReference type="Pfam" id="PF07005">
    <property type="entry name" value="SBD_N"/>
    <property type="match status" value="1"/>
</dbReference>
<proteinExistence type="inferred from homology"/>
<dbReference type="Proteomes" id="UP000284277">
    <property type="component" value="Unassembled WGS sequence"/>
</dbReference>
<keyword evidence="4" id="KW-0418">Kinase</keyword>
<dbReference type="RefSeq" id="WP_120197518.1">
    <property type="nucleotide sequence ID" value="NZ_MCIA01000030.1"/>
</dbReference>
<organism evidence="9 10">
    <name type="scientific">Lacrimispora algidixylanolytica</name>
    <dbReference type="NCBI Taxonomy" id="94868"/>
    <lineage>
        <taxon>Bacteria</taxon>
        <taxon>Bacillati</taxon>
        <taxon>Bacillota</taxon>
        <taxon>Clostridia</taxon>
        <taxon>Lachnospirales</taxon>
        <taxon>Lachnospiraceae</taxon>
        <taxon>Lacrimispora</taxon>
    </lineage>
</organism>
<evidence type="ECO:0008006" key="11">
    <source>
        <dbReference type="Google" id="ProtNLM"/>
    </source>
</evidence>
<feature type="domain" description="Four-carbon acid sugar kinase nucleotide binding" evidence="8">
    <location>
        <begin position="242"/>
        <end position="408"/>
    </location>
</feature>
<dbReference type="Gene3D" id="3.40.50.10840">
    <property type="entry name" value="Putative sugar-binding, N-terminal domain"/>
    <property type="match status" value="1"/>
</dbReference>